<dbReference type="SUPFAM" id="SSF55811">
    <property type="entry name" value="Nudix"/>
    <property type="match status" value="1"/>
</dbReference>
<keyword evidence="1" id="KW-0732">Signal</keyword>
<feature type="signal peptide" evidence="1">
    <location>
        <begin position="1"/>
        <end position="24"/>
    </location>
</feature>
<evidence type="ECO:0000313" key="2">
    <source>
        <dbReference type="EMBL" id="GGF28694.1"/>
    </source>
</evidence>
<reference evidence="3" key="1">
    <citation type="journal article" date="2019" name="Int. J. Syst. Evol. Microbiol.">
        <title>The Global Catalogue of Microorganisms (GCM) 10K type strain sequencing project: providing services to taxonomists for standard genome sequencing and annotation.</title>
        <authorList>
            <consortium name="The Broad Institute Genomics Platform"/>
            <consortium name="The Broad Institute Genome Sequencing Center for Infectious Disease"/>
            <person name="Wu L."/>
            <person name="Ma J."/>
        </authorList>
    </citation>
    <scope>NUCLEOTIDE SEQUENCE [LARGE SCALE GENOMIC DNA]</scope>
    <source>
        <strain evidence="3">CGMCC 1.16060</strain>
    </source>
</reference>
<feature type="chain" id="PRO_5045314698" description="Nudix hydrolase domain-containing protein" evidence="1">
    <location>
        <begin position="25"/>
        <end position="194"/>
    </location>
</feature>
<dbReference type="CDD" id="cd02883">
    <property type="entry name" value="NUDIX_Hydrolase"/>
    <property type="match status" value="1"/>
</dbReference>
<evidence type="ECO:0000313" key="3">
    <source>
        <dbReference type="Proteomes" id="UP000655016"/>
    </source>
</evidence>
<accession>A0ABQ1UXM6</accession>
<proteinExistence type="predicted"/>
<evidence type="ECO:0008006" key="4">
    <source>
        <dbReference type="Google" id="ProtNLM"/>
    </source>
</evidence>
<organism evidence="2 3">
    <name type="scientific">Flavobacterium limi</name>
    <dbReference type="NCBI Taxonomy" id="2045105"/>
    <lineage>
        <taxon>Bacteria</taxon>
        <taxon>Pseudomonadati</taxon>
        <taxon>Bacteroidota</taxon>
        <taxon>Flavobacteriia</taxon>
        <taxon>Flavobacteriales</taxon>
        <taxon>Flavobacteriaceae</taxon>
        <taxon>Flavobacterium</taxon>
    </lineage>
</organism>
<dbReference type="Proteomes" id="UP000655016">
    <property type="component" value="Unassembled WGS sequence"/>
</dbReference>
<protein>
    <recommendedName>
        <fullName evidence="4">Nudix hydrolase domain-containing protein</fullName>
    </recommendedName>
</protein>
<gene>
    <name evidence="2" type="ORF">GCM10011518_42530</name>
</gene>
<dbReference type="Gene3D" id="3.90.79.10">
    <property type="entry name" value="Nucleoside Triphosphate Pyrophosphohydrolase"/>
    <property type="match status" value="1"/>
</dbReference>
<dbReference type="InterPro" id="IPR015797">
    <property type="entry name" value="NUDIX_hydrolase-like_dom_sf"/>
</dbReference>
<evidence type="ECO:0000256" key="1">
    <source>
        <dbReference type="SAM" id="SignalP"/>
    </source>
</evidence>
<dbReference type="EMBL" id="BMKP01000013">
    <property type="protein sequence ID" value="GGF28694.1"/>
    <property type="molecule type" value="Genomic_DNA"/>
</dbReference>
<keyword evidence="3" id="KW-1185">Reference proteome</keyword>
<comment type="caution">
    <text evidence="2">The sequence shown here is derived from an EMBL/GenBank/DDBJ whole genome shotgun (WGS) entry which is preliminary data.</text>
</comment>
<name>A0ABQ1UXM6_9FLAO</name>
<sequence>MNFNYMTQKTAVYLLFLFYAFSHAQNTSVISVKTDNYTVQFLIIFNDKKEILMMRNQLGWHIPAMRSDKPQAIREAIDSLAATIGLKIRHIKLSGLYTHKFQGVKDHPEVSYRSYFTADYVNGSIVQPEDKNIEYSWISIKEAPAVFHFDFMKKQTIPILKNRKKVWGGTFLIVWEDEKLKGSEITENIYELGG</sequence>